<dbReference type="PANTHER" id="PTHR33388">
    <property type="entry name" value="OS01G0212500 PROTEIN"/>
    <property type="match status" value="1"/>
</dbReference>
<feature type="compositionally biased region" description="Low complexity" evidence="4">
    <location>
        <begin position="25"/>
        <end position="35"/>
    </location>
</feature>
<dbReference type="Pfam" id="PF08744">
    <property type="entry name" value="NOZZLE"/>
    <property type="match status" value="1"/>
</dbReference>
<keyword evidence="1" id="KW-0678">Repressor</keyword>
<gene>
    <name evidence="5" type="ORF">PHJA_000106300</name>
</gene>
<feature type="region of interest" description="Disordered" evidence="4">
    <location>
        <begin position="338"/>
        <end position="357"/>
    </location>
</feature>
<feature type="compositionally biased region" description="Gly residues" evidence="4">
    <location>
        <begin position="14"/>
        <end position="24"/>
    </location>
</feature>
<evidence type="ECO:0000313" key="5">
    <source>
        <dbReference type="EMBL" id="GFP79628.1"/>
    </source>
</evidence>
<dbReference type="GO" id="GO:0003700">
    <property type="term" value="F:DNA-binding transcription factor activity"/>
    <property type="evidence" value="ECO:0007669"/>
    <property type="project" value="InterPro"/>
</dbReference>
<feature type="compositionally biased region" description="Basic and acidic residues" evidence="4">
    <location>
        <begin position="409"/>
        <end position="424"/>
    </location>
</feature>
<name>A0A830B3R9_9LAMI</name>
<protein>
    <submittedName>
        <fullName evidence="5">Uncharacterized protein</fullName>
    </submittedName>
</protein>
<dbReference type="OrthoDB" id="1926221at2759"/>
<evidence type="ECO:0000256" key="1">
    <source>
        <dbReference type="ARBA" id="ARBA00022491"/>
    </source>
</evidence>
<organism evidence="5 6">
    <name type="scientific">Phtheirospermum japonicum</name>
    <dbReference type="NCBI Taxonomy" id="374723"/>
    <lineage>
        <taxon>Eukaryota</taxon>
        <taxon>Viridiplantae</taxon>
        <taxon>Streptophyta</taxon>
        <taxon>Embryophyta</taxon>
        <taxon>Tracheophyta</taxon>
        <taxon>Spermatophyta</taxon>
        <taxon>Magnoliopsida</taxon>
        <taxon>eudicotyledons</taxon>
        <taxon>Gunneridae</taxon>
        <taxon>Pentapetalae</taxon>
        <taxon>asterids</taxon>
        <taxon>lamiids</taxon>
        <taxon>Lamiales</taxon>
        <taxon>Orobanchaceae</taxon>
        <taxon>Orobanchaceae incertae sedis</taxon>
        <taxon>Phtheirospermum</taxon>
    </lineage>
</organism>
<evidence type="ECO:0000313" key="6">
    <source>
        <dbReference type="Proteomes" id="UP000653305"/>
    </source>
</evidence>
<dbReference type="AlphaFoldDB" id="A0A830B3R9"/>
<feature type="region of interest" description="Disordered" evidence="4">
    <location>
        <begin position="192"/>
        <end position="250"/>
    </location>
</feature>
<accession>A0A830B3R9</accession>
<feature type="compositionally biased region" description="Polar residues" evidence="4">
    <location>
        <begin position="239"/>
        <end position="250"/>
    </location>
</feature>
<dbReference type="Proteomes" id="UP000653305">
    <property type="component" value="Unassembled WGS sequence"/>
</dbReference>
<sequence length="424" mass="45794">MAQDQHFGSSSNSGGIGDAGGGGVNSNSNNNNNKSKNAKQKKTPQRGLGVAQLERLRLEEQRNRNREAVPAANALTNNAIGPAHDPTQCPNFGPNPIPAPVAPANSSFGPRNVSNLYRSVIGPSGPTGQITIDEMGLRGVSSWTRLWSGEYNNNNNLDGGGGEKQRVDHHHNVGFAFGPQVNLNLQYEPNGPVLPLPGGGPHRSFQFQFQRPPSSSVANVSSGLSPSSLSSSQTEPPSIQSVRGNNYTSSWSEDDKIAVGMKRAYPFNLESPLAPTSSFLGNFHASRSRSDEFPSCSNEPRNKYIRDGHPNSTLVPEQNPVEDVRLTRDFLTLAPPVAASTPLSSKNKHPLDYFGHQGLDLSDNRSLSSQENMRSSHAHRVGPSSPTEQPFSFFPIKPQEDQTSAHVRNGNEEKGDKLDLNLKL</sequence>
<keyword evidence="2" id="KW-0805">Transcription regulation</keyword>
<dbReference type="InterPro" id="IPR040356">
    <property type="entry name" value="SPEAR"/>
</dbReference>
<proteinExistence type="predicted"/>
<evidence type="ECO:0000256" key="4">
    <source>
        <dbReference type="SAM" id="MobiDB-lite"/>
    </source>
</evidence>
<keyword evidence="6" id="KW-1185">Reference proteome</keyword>
<dbReference type="PANTHER" id="PTHR33388:SF1">
    <property type="entry name" value="PROTEIN SPEAR2"/>
    <property type="match status" value="1"/>
</dbReference>
<keyword evidence="3" id="KW-0804">Transcription</keyword>
<feature type="region of interest" description="Disordered" evidence="4">
    <location>
        <begin position="1"/>
        <end position="53"/>
    </location>
</feature>
<reference evidence="5" key="1">
    <citation type="submission" date="2020-07" db="EMBL/GenBank/DDBJ databases">
        <title>Ethylene signaling mediates host invasion by parasitic plants.</title>
        <authorList>
            <person name="Yoshida S."/>
        </authorList>
    </citation>
    <scope>NUCLEOTIDE SEQUENCE</scope>
    <source>
        <strain evidence="5">Okayama</strain>
    </source>
</reference>
<dbReference type="EMBL" id="BMAC01000010">
    <property type="protein sequence ID" value="GFP79628.1"/>
    <property type="molecule type" value="Genomic_DNA"/>
</dbReference>
<feature type="compositionally biased region" description="Low complexity" evidence="4">
    <location>
        <begin position="212"/>
        <end position="238"/>
    </location>
</feature>
<evidence type="ECO:0000256" key="3">
    <source>
        <dbReference type="ARBA" id="ARBA00023163"/>
    </source>
</evidence>
<dbReference type="InterPro" id="IPR014855">
    <property type="entry name" value="NOZZLE"/>
</dbReference>
<evidence type="ECO:0000256" key="2">
    <source>
        <dbReference type="ARBA" id="ARBA00023015"/>
    </source>
</evidence>
<feature type="compositionally biased region" description="Polar residues" evidence="4">
    <location>
        <begin position="364"/>
        <end position="375"/>
    </location>
</feature>
<feature type="region of interest" description="Disordered" evidence="4">
    <location>
        <begin position="362"/>
        <end position="424"/>
    </location>
</feature>
<comment type="caution">
    <text evidence="5">The sequence shown here is derived from an EMBL/GenBank/DDBJ whole genome shotgun (WGS) entry which is preliminary data.</text>
</comment>